<dbReference type="PROSITE" id="PS51819">
    <property type="entry name" value="VOC"/>
    <property type="match status" value="1"/>
</dbReference>
<sequence length="128" mass="13555">MIDHITIGTANFGVSAAFYAKALEPLGIRRLFDVPMEHTGGVPVCGFGRERPQFWLSGDAPTSGPLHVAFSAADRAAVDAFHAAALAAGGRDNGAPGQRPHYHAHYYGAFVFDPDGHNIEAVCHDAVD</sequence>
<dbReference type="EMBL" id="OMKW01000003">
    <property type="protein sequence ID" value="SPF30299.1"/>
    <property type="molecule type" value="Genomic_DNA"/>
</dbReference>
<protein>
    <recommendedName>
        <fullName evidence="1">VOC domain-containing protein</fullName>
    </recommendedName>
</protein>
<evidence type="ECO:0000313" key="3">
    <source>
        <dbReference type="Proteomes" id="UP000244932"/>
    </source>
</evidence>
<organism evidence="2 3">
    <name type="scientific">Pontivivens insulae</name>
    <dbReference type="NCBI Taxonomy" id="1639689"/>
    <lineage>
        <taxon>Bacteria</taxon>
        <taxon>Pseudomonadati</taxon>
        <taxon>Pseudomonadota</taxon>
        <taxon>Alphaproteobacteria</taxon>
        <taxon>Rhodobacterales</taxon>
        <taxon>Paracoccaceae</taxon>
        <taxon>Pontivivens</taxon>
    </lineage>
</organism>
<dbReference type="OrthoDB" id="9807407at2"/>
<gene>
    <name evidence="2" type="ORF">POI8812_02635</name>
</gene>
<dbReference type="Gene3D" id="3.10.180.10">
    <property type="entry name" value="2,3-Dihydroxybiphenyl 1,2-Dioxygenase, domain 1"/>
    <property type="match status" value="1"/>
</dbReference>
<dbReference type="InterPro" id="IPR029068">
    <property type="entry name" value="Glyas_Bleomycin-R_OHBP_Dase"/>
</dbReference>
<dbReference type="RefSeq" id="WP_108783001.1">
    <property type="nucleotide sequence ID" value="NZ_OMKW01000003.1"/>
</dbReference>
<name>A0A2R8ADL7_9RHOB</name>
<dbReference type="Pfam" id="PF00903">
    <property type="entry name" value="Glyoxalase"/>
    <property type="match status" value="1"/>
</dbReference>
<dbReference type="AlphaFoldDB" id="A0A2R8ADL7"/>
<proteinExistence type="predicted"/>
<evidence type="ECO:0000259" key="1">
    <source>
        <dbReference type="PROSITE" id="PS51819"/>
    </source>
</evidence>
<dbReference type="PANTHER" id="PTHR35006:SF2">
    <property type="entry name" value="GLYOXALASE FAMILY PROTEIN (AFU_ORTHOLOGUE AFUA_5G14830)"/>
    <property type="match status" value="1"/>
</dbReference>
<evidence type="ECO:0000313" key="2">
    <source>
        <dbReference type="EMBL" id="SPF30299.1"/>
    </source>
</evidence>
<keyword evidence="3" id="KW-1185">Reference proteome</keyword>
<dbReference type="InterPro" id="IPR037523">
    <property type="entry name" value="VOC_core"/>
</dbReference>
<dbReference type="PANTHER" id="PTHR35006">
    <property type="entry name" value="GLYOXALASE FAMILY PROTEIN (AFU_ORTHOLOGUE AFUA_5G14830)"/>
    <property type="match status" value="1"/>
</dbReference>
<dbReference type="SUPFAM" id="SSF54593">
    <property type="entry name" value="Glyoxalase/Bleomycin resistance protein/Dihydroxybiphenyl dioxygenase"/>
    <property type="match status" value="1"/>
</dbReference>
<accession>A0A2R8ADL7</accession>
<reference evidence="2 3" key="1">
    <citation type="submission" date="2018-03" db="EMBL/GenBank/DDBJ databases">
        <authorList>
            <person name="Keele B.F."/>
        </authorList>
    </citation>
    <scope>NUCLEOTIDE SEQUENCE [LARGE SCALE GENOMIC DNA]</scope>
    <source>
        <strain evidence="2 3">CeCT 8812</strain>
    </source>
</reference>
<dbReference type="InterPro" id="IPR004360">
    <property type="entry name" value="Glyas_Fos-R_dOase_dom"/>
</dbReference>
<dbReference type="CDD" id="cd07262">
    <property type="entry name" value="VOC_like"/>
    <property type="match status" value="1"/>
</dbReference>
<dbReference type="Proteomes" id="UP000244932">
    <property type="component" value="Unassembled WGS sequence"/>
</dbReference>
<feature type="domain" description="VOC" evidence="1">
    <location>
        <begin position="1"/>
        <end position="124"/>
    </location>
</feature>